<dbReference type="AlphaFoldDB" id="C0E9A0"/>
<feature type="transmembrane region" description="Helical" evidence="1">
    <location>
        <begin position="61"/>
        <end position="82"/>
    </location>
</feature>
<accession>C0E9A0</accession>
<dbReference type="STRING" id="537013.CLOSTMETH_00398"/>
<reference evidence="2 3" key="2">
    <citation type="submission" date="2009-02" db="EMBL/GenBank/DDBJ databases">
        <title>Draft genome sequence of Clostridium methylpentosum (DSM 5476).</title>
        <authorList>
            <person name="Sudarsanam P."/>
            <person name="Ley R."/>
            <person name="Guruge J."/>
            <person name="Turnbaugh P.J."/>
            <person name="Mahowald M."/>
            <person name="Liep D."/>
            <person name="Gordon J."/>
        </authorList>
    </citation>
    <scope>NUCLEOTIDE SEQUENCE [LARGE SCALE GENOMIC DNA]</scope>
    <source>
        <strain evidence="2 3">DSM 5476</strain>
    </source>
</reference>
<proteinExistence type="predicted"/>
<dbReference type="InterPro" id="IPR008407">
    <property type="entry name" value="Brnchd-chn_aa_trnsp_AzlD"/>
</dbReference>
<reference evidence="2 3" key="1">
    <citation type="submission" date="2009-01" db="EMBL/GenBank/DDBJ databases">
        <authorList>
            <person name="Fulton L."/>
            <person name="Clifton S."/>
            <person name="Fulton B."/>
            <person name="Xu J."/>
            <person name="Minx P."/>
            <person name="Pepin K.H."/>
            <person name="Johnson M."/>
            <person name="Bhonagiri V."/>
            <person name="Nash W.E."/>
            <person name="Mardis E.R."/>
            <person name="Wilson R.K."/>
        </authorList>
    </citation>
    <scope>NUCLEOTIDE SEQUENCE [LARGE SCALE GENOMIC DNA]</scope>
    <source>
        <strain evidence="2 3">DSM 5476</strain>
    </source>
</reference>
<keyword evidence="1" id="KW-0812">Transmembrane</keyword>
<keyword evidence="1" id="KW-0472">Membrane</keyword>
<dbReference type="HOGENOM" id="CLU_144816_1_1_9"/>
<dbReference type="eggNOG" id="COG1687">
    <property type="taxonomic scope" value="Bacteria"/>
</dbReference>
<comment type="caution">
    <text evidence="2">The sequence shown here is derived from an EMBL/GenBank/DDBJ whole genome shotgun (WGS) entry which is preliminary data.</text>
</comment>
<evidence type="ECO:0000313" key="2">
    <source>
        <dbReference type="EMBL" id="EEG31930.1"/>
    </source>
</evidence>
<protein>
    <submittedName>
        <fullName evidence="2">Branched-chain amino acid transport protein AzlD</fullName>
    </submittedName>
</protein>
<evidence type="ECO:0000256" key="1">
    <source>
        <dbReference type="SAM" id="Phobius"/>
    </source>
</evidence>
<feature type="transmembrane region" description="Helical" evidence="1">
    <location>
        <begin position="38"/>
        <end position="55"/>
    </location>
</feature>
<feature type="transmembrane region" description="Helical" evidence="1">
    <location>
        <begin position="6"/>
        <end position="26"/>
    </location>
</feature>
<keyword evidence="3" id="KW-1185">Reference proteome</keyword>
<evidence type="ECO:0000313" key="3">
    <source>
        <dbReference type="Proteomes" id="UP000003340"/>
    </source>
</evidence>
<dbReference type="Pfam" id="PF05437">
    <property type="entry name" value="AzlD"/>
    <property type="match status" value="1"/>
</dbReference>
<dbReference type="PIRSF" id="PIRSF003203">
    <property type="entry name" value="AzlD"/>
    <property type="match status" value="1"/>
</dbReference>
<gene>
    <name evidence="2" type="primary">azlD</name>
    <name evidence="2" type="ORF">CLOSTMETH_00398</name>
</gene>
<name>C0E9A0_9FIRM</name>
<organism evidence="2 3">
    <name type="scientific">[Clostridium] methylpentosum DSM 5476</name>
    <dbReference type="NCBI Taxonomy" id="537013"/>
    <lineage>
        <taxon>Bacteria</taxon>
        <taxon>Bacillati</taxon>
        <taxon>Bacillota</taxon>
        <taxon>Clostridia</taxon>
        <taxon>Eubacteriales</taxon>
        <taxon>Oscillospiraceae</taxon>
        <taxon>Oscillospiraceae incertae sedis</taxon>
    </lineage>
</organism>
<sequence>MTDALIATAIMALVTLATRAIPFLFFSRRKPPKVISYLGKYLPPAMVTLLVIYAVKDVNFFGGTFGLPELIAGAVVAGLYLWKKNSFLSIFGGTALYMVLVQTDLLGKLL</sequence>
<dbReference type="EMBL" id="ACEC01000019">
    <property type="protein sequence ID" value="EEG31930.1"/>
    <property type="molecule type" value="Genomic_DNA"/>
</dbReference>
<dbReference type="Proteomes" id="UP000003340">
    <property type="component" value="Unassembled WGS sequence"/>
</dbReference>
<keyword evidence="1" id="KW-1133">Transmembrane helix</keyword>
<feature type="transmembrane region" description="Helical" evidence="1">
    <location>
        <begin position="87"/>
        <end position="107"/>
    </location>
</feature>